<keyword evidence="10" id="KW-1185">Reference proteome</keyword>
<evidence type="ECO:0000256" key="6">
    <source>
        <dbReference type="ARBA" id="ARBA00022989"/>
    </source>
</evidence>
<evidence type="ECO:0000256" key="1">
    <source>
        <dbReference type="ARBA" id="ARBA00004651"/>
    </source>
</evidence>
<keyword evidence="3 8" id="KW-0813">Transport</keyword>
<dbReference type="AlphaFoldDB" id="A0A1Q5PPN7"/>
<keyword evidence="8" id="KW-0769">Symport</keyword>
<comment type="caution">
    <text evidence="9">The sequence shown here is derived from an EMBL/GenBank/DDBJ whole genome shotgun (WGS) entry which is preliminary data.</text>
</comment>
<keyword evidence="7 8" id="KW-0472">Membrane</keyword>
<feature type="transmembrane region" description="Helical" evidence="8">
    <location>
        <begin position="15"/>
        <end position="38"/>
    </location>
</feature>
<dbReference type="Proteomes" id="UP000186465">
    <property type="component" value="Unassembled WGS sequence"/>
</dbReference>
<feature type="transmembrane region" description="Helical" evidence="8">
    <location>
        <begin position="351"/>
        <end position="375"/>
    </location>
</feature>
<protein>
    <submittedName>
        <fullName evidence="9">Sodium:alanine symporter family protein</fullName>
    </submittedName>
</protein>
<dbReference type="RefSeq" id="WP_075361604.1">
    <property type="nucleotide sequence ID" value="NZ_MPDM01000004.1"/>
</dbReference>
<evidence type="ECO:0000256" key="7">
    <source>
        <dbReference type="ARBA" id="ARBA00023136"/>
    </source>
</evidence>
<feature type="transmembrane region" description="Helical" evidence="8">
    <location>
        <begin position="183"/>
        <end position="201"/>
    </location>
</feature>
<evidence type="ECO:0000256" key="3">
    <source>
        <dbReference type="ARBA" id="ARBA00022448"/>
    </source>
</evidence>
<evidence type="ECO:0000256" key="8">
    <source>
        <dbReference type="RuleBase" id="RU363064"/>
    </source>
</evidence>
<dbReference type="PANTHER" id="PTHR30330:SF1">
    <property type="entry name" value="AMINO-ACID CARRIER PROTEIN ALST"/>
    <property type="match status" value="1"/>
</dbReference>
<comment type="subcellular location">
    <subcellularLocation>
        <location evidence="1 8">Cell membrane</location>
        <topology evidence="1 8">Multi-pass membrane protein</topology>
    </subcellularLocation>
</comment>
<dbReference type="InterPro" id="IPR001463">
    <property type="entry name" value="Na/Ala_symport"/>
</dbReference>
<reference evidence="10" key="1">
    <citation type="submission" date="2016-11" db="EMBL/GenBank/DDBJ databases">
        <title>Actinomyces gypaetusis sp. nov. isolated from Gypaetus barbatus in Qinghai Tibet Plateau China.</title>
        <authorList>
            <person name="Meng X."/>
        </authorList>
    </citation>
    <scope>NUCLEOTIDE SEQUENCE [LARGE SCALE GENOMIC DNA]</scope>
    <source>
        <strain evidence="10">DSM 15383</strain>
    </source>
</reference>
<evidence type="ECO:0000313" key="10">
    <source>
        <dbReference type="Proteomes" id="UP000186465"/>
    </source>
</evidence>
<name>A0A1Q5PPN7_9ACTO</name>
<dbReference type="PROSITE" id="PS00873">
    <property type="entry name" value="NA_ALANINE_SYMP"/>
    <property type="match status" value="1"/>
</dbReference>
<dbReference type="STRING" id="156892.BM477_05170"/>
<dbReference type="Gene3D" id="1.20.1740.10">
    <property type="entry name" value="Amino acid/polyamine transporter I"/>
    <property type="match status" value="1"/>
</dbReference>
<evidence type="ECO:0000256" key="5">
    <source>
        <dbReference type="ARBA" id="ARBA00022692"/>
    </source>
</evidence>
<organism evidence="9 10">
    <name type="scientific">Boudabousia marimammalium</name>
    <dbReference type="NCBI Taxonomy" id="156892"/>
    <lineage>
        <taxon>Bacteria</taxon>
        <taxon>Bacillati</taxon>
        <taxon>Actinomycetota</taxon>
        <taxon>Actinomycetes</taxon>
        <taxon>Actinomycetales</taxon>
        <taxon>Actinomycetaceae</taxon>
        <taxon>Boudabousia</taxon>
    </lineage>
</organism>
<comment type="similarity">
    <text evidence="2 8">Belongs to the alanine or glycine:cation symporter (AGCS) (TC 2.A.25) family.</text>
</comment>
<keyword evidence="5 8" id="KW-0812">Transmembrane</keyword>
<proteinExistence type="inferred from homology"/>
<feature type="transmembrane region" description="Helical" evidence="8">
    <location>
        <begin position="411"/>
        <end position="431"/>
    </location>
</feature>
<dbReference type="NCBIfam" id="TIGR00835">
    <property type="entry name" value="agcS"/>
    <property type="match status" value="1"/>
</dbReference>
<dbReference type="GO" id="GO:0005886">
    <property type="term" value="C:plasma membrane"/>
    <property type="evidence" value="ECO:0007669"/>
    <property type="project" value="UniProtKB-SubCell"/>
</dbReference>
<sequence length="470" mass="49524">MIAWLNETVIAVNDILYGYLLVYVLVAAGLFLTIYLGFPQFKHFPAIIRSLSGSRDGEKHEVSSFQAFAVGVGTRVGIGNIGGVALALILGGPGAIFWMWVVALLGMTTAFCESTLAQLFKVKNRDGSFRGGPSYYMTRGLSARWMGIIFAAITVLASGIAVPMVQVNAVAATLDANHGVPKWGTALIMMLLLAPVIIGGLRSVARAAEYLAPIMAFVYLALTIVVIFMNLPAAGSAIMEIFRGALGLQSGIAGVTGGIFAALLNGARRGLFSNEAGLGTAPNVAGSAAASHPVKQGWVQALGVFIDTILICTATAILILTSAPSVFVGGLETNAAGTLTGDALIFHYGSWALPVVSLIIFIFAYTSAFGAYSYGQVALDFLTQNRAVSFVYRVVVILACGWASVQALSLVWAISDVLLGLGALFNLYAVIRLAPWVKALLADWRENPAADFHAENNAHLPAPIKDHAWA</sequence>
<feature type="transmembrane region" description="Helical" evidence="8">
    <location>
        <begin position="387"/>
        <end position="405"/>
    </location>
</feature>
<feature type="transmembrane region" description="Helical" evidence="8">
    <location>
        <begin position="67"/>
        <end position="90"/>
    </location>
</feature>
<feature type="transmembrane region" description="Helical" evidence="8">
    <location>
        <begin position="210"/>
        <end position="229"/>
    </location>
</feature>
<dbReference type="PRINTS" id="PR00175">
    <property type="entry name" value="NAALASMPORT"/>
</dbReference>
<accession>A0A1Q5PPN7</accession>
<dbReference type="Pfam" id="PF01235">
    <property type="entry name" value="Na_Ala_symp"/>
    <property type="match status" value="1"/>
</dbReference>
<feature type="transmembrane region" description="Helical" evidence="8">
    <location>
        <begin position="141"/>
        <end position="163"/>
    </location>
</feature>
<dbReference type="PANTHER" id="PTHR30330">
    <property type="entry name" value="AGSS FAMILY TRANSPORTER, SODIUM-ALANINE"/>
    <property type="match status" value="1"/>
</dbReference>
<dbReference type="GO" id="GO:0005283">
    <property type="term" value="F:amino acid:sodium symporter activity"/>
    <property type="evidence" value="ECO:0007669"/>
    <property type="project" value="InterPro"/>
</dbReference>
<feature type="transmembrane region" description="Helical" evidence="8">
    <location>
        <begin position="304"/>
        <end position="331"/>
    </location>
</feature>
<keyword evidence="6 8" id="KW-1133">Transmembrane helix</keyword>
<evidence type="ECO:0000256" key="2">
    <source>
        <dbReference type="ARBA" id="ARBA00009261"/>
    </source>
</evidence>
<evidence type="ECO:0000313" key="9">
    <source>
        <dbReference type="EMBL" id="OKL49365.1"/>
    </source>
</evidence>
<gene>
    <name evidence="9" type="ORF">BM477_05170</name>
</gene>
<evidence type="ECO:0000256" key="4">
    <source>
        <dbReference type="ARBA" id="ARBA00022475"/>
    </source>
</evidence>
<dbReference type="EMBL" id="MPDM01000004">
    <property type="protein sequence ID" value="OKL49365.1"/>
    <property type="molecule type" value="Genomic_DNA"/>
</dbReference>
<dbReference type="OrthoDB" id="9806926at2"/>
<keyword evidence="4 8" id="KW-1003">Cell membrane</keyword>
<feature type="transmembrane region" description="Helical" evidence="8">
    <location>
        <begin position="96"/>
        <end position="120"/>
    </location>
</feature>
<feature type="transmembrane region" description="Helical" evidence="8">
    <location>
        <begin position="241"/>
        <end position="264"/>
    </location>
</feature>